<dbReference type="AlphaFoldDB" id="U6L528"/>
<accession>U6L528</accession>
<dbReference type="PANTHER" id="PTHR24126:SF14">
    <property type="entry name" value="ANK_REP_REGION DOMAIN-CONTAINING PROTEIN"/>
    <property type="match status" value="1"/>
</dbReference>
<feature type="repeat" description="ANK" evidence="3">
    <location>
        <begin position="35"/>
        <end position="67"/>
    </location>
</feature>
<reference evidence="4" key="1">
    <citation type="submission" date="2013-10" db="EMBL/GenBank/DDBJ databases">
        <title>Genomic analysis of the causative agents of coccidiosis in chickens.</title>
        <authorList>
            <person name="Reid A.J."/>
            <person name="Blake D."/>
            <person name="Billington K."/>
            <person name="Browne H."/>
            <person name="Dunn M."/>
            <person name="Hung S."/>
            <person name="Kawahara F."/>
            <person name="Miranda-Saavedra D."/>
            <person name="Mourier T."/>
            <person name="Nagra H."/>
            <person name="Otto T.D."/>
            <person name="Rawlings N."/>
            <person name="Sanchez A."/>
            <person name="Sanders M."/>
            <person name="Subramaniam C."/>
            <person name="Tay Y."/>
            <person name="Dear P."/>
            <person name="Doerig C."/>
            <person name="Gruber A."/>
            <person name="Parkinson J."/>
            <person name="Shirley M."/>
            <person name="Wan K.L."/>
            <person name="Berriman M."/>
            <person name="Tomley F."/>
            <person name="Pain A."/>
        </authorList>
    </citation>
    <scope>NUCLEOTIDE SEQUENCE [LARGE SCALE GENOMIC DNA]</scope>
    <source>
        <strain evidence="4">Houghton</strain>
    </source>
</reference>
<dbReference type="Proteomes" id="UP000030747">
    <property type="component" value="Unassembled WGS sequence"/>
</dbReference>
<dbReference type="InterPro" id="IPR036770">
    <property type="entry name" value="Ankyrin_rpt-contain_sf"/>
</dbReference>
<evidence type="ECO:0000313" key="5">
    <source>
        <dbReference type="Proteomes" id="UP000030747"/>
    </source>
</evidence>
<dbReference type="RefSeq" id="XP_013236018.1">
    <property type="nucleotide sequence ID" value="XM_013380564.1"/>
</dbReference>
<dbReference type="SMART" id="SM00248">
    <property type="entry name" value="ANK"/>
    <property type="match status" value="3"/>
</dbReference>
<dbReference type="SUPFAM" id="SSF48403">
    <property type="entry name" value="Ankyrin repeat"/>
    <property type="match status" value="1"/>
</dbReference>
<keyword evidence="5" id="KW-1185">Reference proteome</keyword>
<evidence type="ECO:0000256" key="2">
    <source>
        <dbReference type="ARBA" id="ARBA00023043"/>
    </source>
</evidence>
<dbReference type="GeneID" id="25253542"/>
<evidence type="ECO:0000256" key="1">
    <source>
        <dbReference type="ARBA" id="ARBA00022737"/>
    </source>
</evidence>
<dbReference type="OrthoDB" id="194358at2759"/>
<dbReference type="VEuPathDB" id="ToxoDB:ETH2_1558000"/>
<proteinExistence type="predicted"/>
<sequence>MALPALLEAVRSGARELLLQQLLQNPAAAKLADCNGTTGLLLAAKLNKEEMVKEILLHGGDPNAAELAEVGANTALHFAARNSNEEMLSYLLAFGASPNQQNALGQTPLHFAARVGAAAAVQQLLAAGANPGLTDQSGELQQLPVVHWSTRVDLWAESCTEGHLAAAACKRFLRLASRVLATAAATRPTNHPSSSSSSCCCCCCCCCSVELKLCCCNAAGFDAAFWAESEMHEEVVRLLPPAKSPGSRDVALFQLLAMDQLGFSLKLPGKKKGKAKKK</sequence>
<dbReference type="PANTHER" id="PTHR24126">
    <property type="entry name" value="ANKYRIN REPEAT, PH AND SEC7 DOMAIN CONTAINING PROTEIN SECG-RELATED"/>
    <property type="match status" value="1"/>
</dbReference>
<dbReference type="PROSITE" id="PS50297">
    <property type="entry name" value="ANK_REP_REGION"/>
    <property type="match status" value="3"/>
</dbReference>
<dbReference type="VEuPathDB" id="ToxoDB:ETH_00022150"/>
<evidence type="ECO:0000256" key="3">
    <source>
        <dbReference type="PROSITE-ProRule" id="PRU00023"/>
    </source>
</evidence>
<evidence type="ECO:0000313" key="4">
    <source>
        <dbReference type="EMBL" id="CDJ45271.1"/>
    </source>
</evidence>
<dbReference type="PROSITE" id="PS50088">
    <property type="entry name" value="ANK_REPEAT"/>
    <property type="match status" value="3"/>
</dbReference>
<dbReference type="EMBL" id="HG678131">
    <property type="protein sequence ID" value="CDJ45271.1"/>
    <property type="molecule type" value="Genomic_DNA"/>
</dbReference>
<protein>
    <submittedName>
        <fullName evidence="4">Ankyrin repeat-containing protein, putative</fullName>
    </submittedName>
</protein>
<feature type="repeat" description="ANK" evidence="3">
    <location>
        <begin position="104"/>
        <end position="136"/>
    </location>
</feature>
<dbReference type="Pfam" id="PF12796">
    <property type="entry name" value="Ank_2"/>
    <property type="match status" value="1"/>
</dbReference>
<gene>
    <name evidence="4" type="ORF">ETH_00022150</name>
</gene>
<name>U6L528_EIMTE</name>
<dbReference type="Gene3D" id="1.25.40.20">
    <property type="entry name" value="Ankyrin repeat-containing domain"/>
    <property type="match status" value="3"/>
</dbReference>
<keyword evidence="1" id="KW-0677">Repeat</keyword>
<feature type="repeat" description="ANK" evidence="3">
    <location>
        <begin position="71"/>
        <end position="103"/>
    </location>
</feature>
<reference evidence="4" key="2">
    <citation type="submission" date="2013-10" db="EMBL/GenBank/DDBJ databases">
        <authorList>
            <person name="Aslett M."/>
        </authorList>
    </citation>
    <scope>NUCLEOTIDE SEQUENCE [LARGE SCALE GENOMIC DNA]</scope>
    <source>
        <strain evidence="4">Houghton</strain>
    </source>
</reference>
<dbReference type="InterPro" id="IPR002110">
    <property type="entry name" value="Ankyrin_rpt"/>
</dbReference>
<keyword evidence="2 3" id="KW-0040">ANK repeat</keyword>
<organism evidence="4 5">
    <name type="scientific">Eimeria tenella</name>
    <name type="common">Coccidian parasite</name>
    <dbReference type="NCBI Taxonomy" id="5802"/>
    <lineage>
        <taxon>Eukaryota</taxon>
        <taxon>Sar</taxon>
        <taxon>Alveolata</taxon>
        <taxon>Apicomplexa</taxon>
        <taxon>Conoidasida</taxon>
        <taxon>Coccidia</taxon>
        <taxon>Eucoccidiorida</taxon>
        <taxon>Eimeriorina</taxon>
        <taxon>Eimeriidae</taxon>
        <taxon>Eimeria</taxon>
    </lineage>
</organism>